<feature type="non-terminal residue" evidence="1">
    <location>
        <position position="166"/>
    </location>
</feature>
<evidence type="ECO:0000313" key="2">
    <source>
        <dbReference type="Proteomes" id="UP001328107"/>
    </source>
</evidence>
<reference evidence="2" key="1">
    <citation type="submission" date="2022-10" db="EMBL/GenBank/DDBJ databases">
        <title>Genome assembly of Pristionchus species.</title>
        <authorList>
            <person name="Yoshida K."/>
            <person name="Sommer R.J."/>
        </authorList>
    </citation>
    <scope>NUCLEOTIDE SEQUENCE [LARGE SCALE GENOMIC DNA]</scope>
    <source>
        <strain evidence="2">RS5460</strain>
    </source>
</reference>
<keyword evidence="2" id="KW-1185">Reference proteome</keyword>
<proteinExistence type="predicted"/>
<sequence length="166" mass="18893">MKRTAKPNRRVKGNFAKGEVITIDDDEPAIEQPVVKNVKKEKQPPVQSSPALSVAELQEKLKKSEEKCQRAIHIAGQHLARAEHLEKLIDTKPDVSQDAIIEDLKKKLGEVTNELVDERQRGDEERQRGGERIADLTRQLEAEKVRALEGRNVLYERMNVLTDDLE</sequence>
<gene>
    <name evidence="1" type="ORF">PMAYCL1PPCAC_26492</name>
</gene>
<evidence type="ECO:0000313" key="1">
    <source>
        <dbReference type="EMBL" id="GMR56297.1"/>
    </source>
</evidence>
<protein>
    <submittedName>
        <fullName evidence="1">Uncharacterized protein</fullName>
    </submittedName>
</protein>
<dbReference type="AlphaFoldDB" id="A0AAN5D582"/>
<dbReference type="EMBL" id="BTRK01000005">
    <property type="protein sequence ID" value="GMR56297.1"/>
    <property type="molecule type" value="Genomic_DNA"/>
</dbReference>
<organism evidence="1 2">
    <name type="scientific">Pristionchus mayeri</name>
    <dbReference type="NCBI Taxonomy" id="1317129"/>
    <lineage>
        <taxon>Eukaryota</taxon>
        <taxon>Metazoa</taxon>
        <taxon>Ecdysozoa</taxon>
        <taxon>Nematoda</taxon>
        <taxon>Chromadorea</taxon>
        <taxon>Rhabditida</taxon>
        <taxon>Rhabditina</taxon>
        <taxon>Diplogasteromorpha</taxon>
        <taxon>Diplogasteroidea</taxon>
        <taxon>Neodiplogasteridae</taxon>
        <taxon>Pristionchus</taxon>
    </lineage>
</organism>
<dbReference type="Proteomes" id="UP001328107">
    <property type="component" value="Unassembled WGS sequence"/>
</dbReference>
<accession>A0AAN5D582</accession>
<comment type="caution">
    <text evidence="1">The sequence shown here is derived from an EMBL/GenBank/DDBJ whole genome shotgun (WGS) entry which is preliminary data.</text>
</comment>
<name>A0AAN5D582_9BILA</name>